<evidence type="ECO:0000313" key="3">
    <source>
        <dbReference type="Proteomes" id="UP001292094"/>
    </source>
</evidence>
<dbReference type="AlphaFoldDB" id="A0AAE1TQZ9"/>
<organism evidence="2 3">
    <name type="scientific">Petrolisthes manimaculis</name>
    <dbReference type="NCBI Taxonomy" id="1843537"/>
    <lineage>
        <taxon>Eukaryota</taxon>
        <taxon>Metazoa</taxon>
        <taxon>Ecdysozoa</taxon>
        <taxon>Arthropoda</taxon>
        <taxon>Crustacea</taxon>
        <taxon>Multicrustacea</taxon>
        <taxon>Malacostraca</taxon>
        <taxon>Eumalacostraca</taxon>
        <taxon>Eucarida</taxon>
        <taxon>Decapoda</taxon>
        <taxon>Pleocyemata</taxon>
        <taxon>Anomura</taxon>
        <taxon>Galatheoidea</taxon>
        <taxon>Porcellanidae</taxon>
        <taxon>Petrolisthes</taxon>
    </lineage>
</organism>
<reference evidence="2" key="1">
    <citation type="submission" date="2023-11" db="EMBL/GenBank/DDBJ databases">
        <title>Genome assemblies of two species of porcelain crab, Petrolisthes cinctipes and Petrolisthes manimaculis (Anomura: Porcellanidae).</title>
        <authorList>
            <person name="Angst P."/>
        </authorList>
    </citation>
    <scope>NUCLEOTIDE SEQUENCE</scope>
    <source>
        <strain evidence="2">PB745_02</strain>
        <tissue evidence="2">Gill</tissue>
    </source>
</reference>
<dbReference type="EMBL" id="JAWZYT010004186">
    <property type="protein sequence ID" value="KAK4294888.1"/>
    <property type="molecule type" value="Genomic_DNA"/>
</dbReference>
<gene>
    <name evidence="2" type="ORF">Pmani_032521</name>
</gene>
<sequence length="114" mass="12591">MPADATDALINDTGEKHNNFPNAKTDVTIMILEKVVLLHLLTYTSAGPVSPIDGPKRRPQQSRWGLFHSQINSLPRIMAGSFPHPDRARKNSRKVGGSTEGWVCKGENRMEEGV</sequence>
<accession>A0AAE1TQZ9</accession>
<evidence type="ECO:0000313" key="2">
    <source>
        <dbReference type="EMBL" id="KAK4294888.1"/>
    </source>
</evidence>
<name>A0AAE1TQZ9_9EUCA</name>
<proteinExistence type="predicted"/>
<feature type="region of interest" description="Disordered" evidence="1">
    <location>
        <begin position="78"/>
        <end position="114"/>
    </location>
</feature>
<comment type="caution">
    <text evidence="2">The sequence shown here is derived from an EMBL/GenBank/DDBJ whole genome shotgun (WGS) entry which is preliminary data.</text>
</comment>
<keyword evidence="3" id="KW-1185">Reference proteome</keyword>
<protein>
    <submittedName>
        <fullName evidence="2">Uncharacterized protein</fullName>
    </submittedName>
</protein>
<evidence type="ECO:0000256" key="1">
    <source>
        <dbReference type="SAM" id="MobiDB-lite"/>
    </source>
</evidence>
<dbReference type="Proteomes" id="UP001292094">
    <property type="component" value="Unassembled WGS sequence"/>
</dbReference>